<name>A0A401SE22_CHIPU</name>
<dbReference type="Pfam" id="PF04826">
    <property type="entry name" value="Arm_2"/>
    <property type="match status" value="1"/>
</dbReference>
<sequence length="336" mass="37545">MGAVADDGRWTLRLAMGLLVGAAGLYSLHKLVTVKRRQQHRAGGDRQSEKNPVYRVTGLKVTDDDQGIADIQQGFLLTKSPEVLEQQRLQAVLGLLKGTSDISIREQALVTLGNSAAFSANQDLLRNLDGLSIIANCLFDEVTSVRVKALNVMNNLSMNVANQKELKIWIPRILDSLRTTVVNSELQVASLRVLTNFSVTNNYHYMMTNYIPHFLKLLVEGTEKIKVQILKVLINLSTNPDLCHDLLSAQVPLSFLVLFDSCVNKEVLLRLLILVANLKENLNLLQNSVQFEYGVDSLHTVLFGNPTPFSHKLAKLILYQDNEVKQQIARIITKSY</sequence>
<dbReference type="OrthoDB" id="10017790at2759"/>
<evidence type="ECO:0000256" key="1">
    <source>
        <dbReference type="ARBA" id="ARBA00004572"/>
    </source>
</evidence>
<comment type="subcellular location">
    <subcellularLocation>
        <location evidence="1">Mitochondrion outer membrane</location>
        <topology evidence="1">Single-pass membrane protein</topology>
    </subcellularLocation>
</comment>
<evidence type="ECO:0000313" key="8">
    <source>
        <dbReference type="EMBL" id="GCC28603.1"/>
    </source>
</evidence>
<dbReference type="Proteomes" id="UP000287033">
    <property type="component" value="Unassembled WGS sequence"/>
</dbReference>
<accession>A0A401SE22</accession>
<comment type="caution">
    <text evidence="8">The sequence shown here is derived from an EMBL/GenBank/DDBJ whole genome shotgun (WGS) entry which is preliminary data.</text>
</comment>
<keyword evidence="2 6" id="KW-0812">Transmembrane</keyword>
<dbReference type="InterPro" id="IPR016024">
    <property type="entry name" value="ARM-type_fold"/>
</dbReference>
<keyword evidence="4" id="KW-0496">Mitochondrion</keyword>
<keyword evidence="5 6" id="KW-0472">Membrane</keyword>
<keyword evidence="3 6" id="KW-1133">Transmembrane helix</keyword>
<evidence type="ECO:0000256" key="5">
    <source>
        <dbReference type="ARBA" id="ARBA00023136"/>
    </source>
</evidence>
<organism evidence="8 9">
    <name type="scientific">Chiloscyllium punctatum</name>
    <name type="common">Brownbanded bambooshark</name>
    <name type="synonym">Hemiscyllium punctatum</name>
    <dbReference type="NCBI Taxonomy" id="137246"/>
    <lineage>
        <taxon>Eukaryota</taxon>
        <taxon>Metazoa</taxon>
        <taxon>Chordata</taxon>
        <taxon>Craniata</taxon>
        <taxon>Vertebrata</taxon>
        <taxon>Chondrichthyes</taxon>
        <taxon>Elasmobranchii</taxon>
        <taxon>Galeomorphii</taxon>
        <taxon>Galeoidea</taxon>
        <taxon>Orectolobiformes</taxon>
        <taxon>Hemiscylliidae</taxon>
        <taxon>Chiloscyllium</taxon>
    </lineage>
</organism>
<dbReference type="OMA" id="VTNDYHY"/>
<reference evidence="8 9" key="1">
    <citation type="journal article" date="2018" name="Nat. Ecol. Evol.">
        <title>Shark genomes provide insights into elasmobranch evolution and the origin of vertebrates.</title>
        <authorList>
            <person name="Hara Y"/>
            <person name="Yamaguchi K"/>
            <person name="Onimaru K"/>
            <person name="Kadota M"/>
            <person name="Koyanagi M"/>
            <person name="Keeley SD"/>
            <person name="Tatsumi K"/>
            <person name="Tanaka K"/>
            <person name="Motone F"/>
            <person name="Kageyama Y"/>
            <person name="Nozu R"/>
            <person name="Adachi N"/>
            <person name="Nishimura O"/>
            <person name="Nakagawa R"/>
            <person name="Tanegashima C"/>
            <person name="Kiyatake I"/>
            <person name="Matsumoto R"/>
            <person name="Murakumo K"/>
            <person name="Nishida K"/>
            <person name="Terakita A"/>
            <person name="Kuratani S"/>
            <person name="Sato K"/>
            <person name="Hyodo S Kuraku.S."/>
        </authorList>
    </citation>
    <scope>NUCLEOTIDE SEQUENCE [LARGE SCALE GENOMIC DNA]</scope>
</reference>
<dbReference type="PANTHER" id="PTHR15712">
    <property type="entry name" value="ARMADILLO REPEAT CONTAINING PROTEIN"/>
    <property type="match status" value="1"/>
</dbReference>
<evidence type="ECO:0000259" key="7">
    <source>
        <dbReference type="Pfam" id="PF04826"/>
    </source>
</evidence>
<feature type="domain" description="Armadillo repeat-containing" evidence="7">
    <location>
        <begin position="84"/>
        <end position="285"/>
    </location>
</feature>
<protein>
    <recommendedName>
        <fullName evidence="7">Armadillo repeat-containing domain-containing protein</fullName>
    </recommendedName>
</protein>
<dbReference type="PANTHER" id="PTHR15712:SF23">
    <property type="entry name" value="ARMADILLO REPEAT CONTAINING 10"/>
    <property type="match status" value="1"/>
</dbReference>
<evidence type="ECO:0000256" key="4">
    <source>
        <dbReference type="ARBA" id="ARBA00023128"/>
    </source>
</evidence>
<dbReference type="EMBL" id="BEZZ01000213">
    <property type="protein sequence ID" value="GCC28603.1"/>
    <property type="molecule type" value="Genomic_DNA"/>
</dbReference>
<dbReference type="Gene3D" id="1.25.10.10">
    <property type="entry name" value="Leucine-rich Repeat Variant"/>
    <property type="match status" value="1"/>
</dbReference>
<dbReference type="SUPFAM" id="SSF48371">
    <property type="entry name" value="ARM repeat"/>
    <property type="match status" value="1"/>
</dbReference>
<evidence type="ECO:0000256" key="3">
    <source>
        <dbReference type="ARBA" id="ARBA00022989"/>
    </source>
</evidence>
<dbReference type="STRING" id="137246.A0A401SE22"/>
<proteinExistence type="predicted"/>
<feature type="transmembrane region" description="Helical" evidence="6">
    <location>
        <begin position="12"/>
        <end position="32"/>
    </location>
</feature>
<keyword evidence="9" id="KW-1185">Reference proteome</keyword>
<evidence type="ECO:0000256" key="6">
    <source>
        <dbReference type="SAM" id="Phobius"/>
    </source>
</evidence>
<evidence type="ECO:0000256" key="2">
    <source>
        <dbReference type="ARBA" id="ARBA00022692"/>
    </source>
</evidence>
<dbReference type="InterPro" id="IPR006911">
    <property type="entry name" value="ARM-rpt_dom"/>
</dbReference>
<dbReference type="InterPro" id="IPR011989">
    <property type="entry name" value="ARM-like"/>
</dbReference>
<dbReference type="AlphaFoldDB" id="A0A401SE22"/>
<evidence type="ECO:0000313" key="9">
    <source>
        <dbReference type="Proteomes" id="UP000287033"/>
    </source>
</evidence>
<dbReference type="GO" id="GO:0005741">
    <property type="term" value="C:mitochondrial outer membrane"/>
    <property type="evidence" value="ECO:0007669"/>
    <property type="project" value="UniProtKB-SubCell"/>
</dbReference>
<gene>
    <name evidence="8" type="ORF">chiPu_0007034</name>
</gene>
<dbReference type="InterPro" id="IPR051303">
    <property type="entry name" value="Armcx_regulator"/>
</dbReference>